<evidence type="ECO:0000256" key="5">
    <source>
        <dbReference type="SAM" id="Phobius"/>
    </source>
</evidence>
<dbReference type="OrthoDB" id="9774900at2"/>
<dbReference type="EMBL" id="VCBC01000007">
    <property type="protein sequence ID" value="TLU65319.1"/>
    <property type="molecule type" value="Genomic_DNA"/>
</dbReference>
<dbReference type="PANTHER" id="PTHR30168:SF0">
    <property type="entry name" value="INNER MEMBRANE PROTEIN"/>
    <property type="match status" value="1"/>
</dbReference>
<reference evidence="6 7" key="1">
    <citation type="submission" date="2019-05" db="EMBL/GenBank/DDBJ databases">
        <title>Genome sequences of Thalassotalea litorea 1K03283.</title>
        <authorList>
            <person name="Zhang D."/>
        </authorList>
    </citation>
    <scope>NUCLEOTIDE SEQUENCE [LARGE SCALE GENOMIC DNA]</scope>
    <source>
        <strain evidence="6 7">MCCC 1K03283</strain>
    </source>
</reference>
<feature type="transmembrane region" description="Helical" evidence="5">
    <location>
        <begin position="20"/>
        <end position="38"/>
    </location>
</feature>
<evidence type="ECO:0008006" key="8">
    <source>
        <dbReference type="Google" id="ProtNLM"/>
    </source>
</evidence>
<dbReference type="RefSeq" id="WP_138319622.1">
    <property type="nucleotide sequence ID" value="NZ_VCBC01000007.1"/>
</dbReference>
<evidence type="ECO:0000256" key="3">
    <source>
        <dbReference type="ARBA" id="ARBA00022989"/>
    </source>
</evidence>
<comment type="subcellular location">
    <subcellularLocation>
        <location evidence="1">Membrane</location>
        <topology evidence="1">Single-pass membrane protein</topology>
    </subcellularLocation>
</comment>
<keyword evidence="7" id="KW-1185">Reference proteome</keyword>
<name>A0A5R9IL54_9GAMM</name>
<keyword evidence="4 5" id="KW-0472">Membrane</keyword>
<evidence type="ECO:0000313" key="6">
    <source>
        <dbReference type="EMBL" id="TLU65319.1"/>
    </source>
</evidence>
<sequence length="295" mass="32209">MRWEDKRKSSNVEDRRGQQVAAGAGIGALLFRFLPFLIRSKLGRTLLIVGAVVFFGSRFLGVDVAPGLSSGGGSQEPAQLTPEQERMGDFVSVILADTEQTWHSILEPRGITYREPKLILFTSQVNSACGMASAAVGPFYCPGDEQVYIDLSFYEDLKNRHGAPGDFAQAYVIAHEIGHHVQNILGTSDKVHRVQQTGSKVEGNKMSVKLELQADCYAGVWGYHANTERHMLDSGDLNEALVAASAIGDDRLQKQATGRVTPDSFTHGTSAQRVAWFKRGFESGDISQCDTFAGR</sequence>
<organism evidence="6 7">
    <name type="scientific">Thalassotalea litorea</name>
    <dbReference type="NCBI Taxonomy" id="2020715"/>
    <lineage>
        <taxon>Bacteria</taxon>
        <taxon>Pseudomonadati</taxon>
        <taxon>Pseudomonadota</taxon>
        <taxon>Gammaproteobacteria</taxon>
        <taxon>Alteromonadales</taxon>
        <taxon>Colwelliaceae</taxon>
        <taxon>Thalassotalea</taxon>
    </lineage>
</organism>
<evidence type="ECO:0000256" key="1">
    <source>
        <dbReference type="ARBA" id="ARBA00004167"/>
    </source>
</evidence>
<evidence type="ECO:0000313" key="7">
    <source>
        <dbReference type="Proteomes" id="UP000307790"/>
    </source>
</evidence>
<proteinExistence type="predicted"/>
<evidence type="ECO:0000256" key="4">
    <source>
        <dbReference type="ARBA" id="ARBA00023136"/>
    </source>
</evidence>
<dbReference type="PANTHER" id="PTHR30168">
    <property type="entry name" value="PUTATIVE MEMBRANE PROTEIN YPFJ"/>
    <property type="match status" value="1"/>
</dbReference>
<dbReference type="Pfam" id="PF04228">
    <property type="entry name" value="Zn_peptidase"/>
    <property type="match status" value="1"/>
</dbReference>
<evidence type="ECO:0000256" key="2">
    <source>
        <dbReference type="ARBA" id="ARBA00022692"/>
    </source>
</evidence>
<comment type="caution">
    <text evidence="6">The sequence shown here is derived from an EMBL/GenBank/DDBJ whole genome shotgun (WGS) entry which is preliminary data.</text>
</comment>
<gene>
    <name evidence="6" type="ORF">FE810_08500</name>
</gene>
<dbReference type="InterPro" id="IPR007343">
    <property type="entry name" value="Uncharacterised_pept_Zn_put"/>
</dbReference>
<dbReference type="AlphaFoldDB" id="A0A5R9IL54"/>
<keyword evidence="2 5" id="KW-0812">Transmembrane</keyword>
<protein>
    <recommendedName>
        <fullName evidence="8">Flagellar biosynthesis protein FlgM</fullName>
    </recommendedName>
</protein>
<dbReference type="GO" id="GO:0016020">
    <property type="term" value="C:membrane"/>
    <property type="evidence" value="ECO:0007669"/>
    <property type="project" value="UniProtKB-SubCell"/>
</dbReference>
<dbReference type="Proteomes" id="UP000307790">
    <property type="component" value="Unassembled WGS sequence"/>
</dbReference>
<accession>A0A5R9IL54</accession>
<keyword evidence="3 5" id="KW-1133">Transmembrane helix</keyword>